<dbReference type="InterPro" id="IPR002772">
    <property type="entry name" value="Glyco_hydro_3_C"/>
</dbReference>
<evidence type="ECO:0000313" key="9">
    <source>
        <dbReference type="Proteomes" id="UP000585836"/>
    </source>
</evidence>
<dbReference type="PROSITE" id="PS00775">
    <property type="entry name" value="GLYCOSYL_HYDROL_F3"/>
    <property type="match status" value="1"/>
</dbReference>
<dbReference type="Gene3D" id="3.40.50.1700">
    <property type="entry name" value="Glycoside hydrolase family 3 C-terminal domain"/>
    <property type="match status" value="1"/>
</dbReference>
<dbReference type="PRINTS" id="PR00133">
    <property type="entry name" value="GLHYDRLASE3"/>
</dbReference>
<accession>A0A7W9PPP9</accession>
<dbReference type="Proteomes" id="UP000585836">
    <property type="component" value="Unassembled WGS sequence"/>
</dbReference>
<dbReference type="Pfam" id="PF01915">
    <property type="entry name" value="Glyco_hydro_3_C"/>
    <property type="match status" value="1"/>
</dbReference>
<evidence type="ECO:0000259" key="7">
    <source>
        <dbReference type="SMART" id="SM01217"/>
    </source>
</evidence>
<dbReference type="EMBL" id="JACHJK010000002">
    <property type="protein sequence ID" value="MBB5925643.1"/>
    <property type="molecule type" value="Genomic_DNA"/>
</dbReference>
<evidence type="ECO:0000313" key="8">
    <source>
        <dbReference type="EMBL" id="MBB5925643.1"/>
    </source>
</evidence>
<proteinExistence type="inferred from homology"/>
<evidence type="ECO:0000256" key="1">
    <source>
        <dbReference type="ARBA" id="ARBA00005336"/>
    </source>
</evidence>
<dbReference type="SUPFAM" id="SSF52279">
    <property type="entry name" value="Beta-D-glucan exohydrolase, C-terminal domain"/>
    <property type="match status" value="1"/>
</dbReference>
<gene>
    <name evidence="8" type="ORF">FHS34_001097</name>
</gene>
<dbReference type="FunFam" id="2.60.40.10:FF:000495">
    <property type="entry name" value="Periplasmic beta-glucosidase"/>
    <property type="match status" value="1"/>
</dbReference>
<keyword evidence="9" id="KW-1185">Reference proteome</keyword>
<dbReference type="Pfam" id="PF00933">
    <property type="entry name" value="Glyco_hydro_3"/>
    <property type="match status" value="1"/>
</dbReference>
<dbReference type="Gene3D" id="3.20.20.300">
    <property type="entry name" value="Glycoside hydrolase, family 3, N-terminal domain"/>
    <property type="match status" value="1"/>
</dbReference>
<keyword evidence="6 8" id="KW-0326">Glycosidase</keyword>
<dbReference type="InterPro" id="IPR013783">
    <property type="entry name" value="Ig-like_fold"/>
</dbReference>
<dbReference type="SUPFAM" id="SSF51445">
    <property type="entry name" value="(Trans)glycosidases"/>
    <property type="match status" value="1"/>
</dbReference>
<dbReference type="InterPro" id="IPR017853">
    <property type="entry name" value="GH"/>
</dbReference>
<dbReference type="InterPro" id="IPR036881">
    <property type="entry name" value="Glyco_hydro_3_C_sf"/>
</dbReference>
<dbReference type="PANTHER" id="PTHR42715:SF10">
    <property type="entry name" value="BETA-GLUCOSIDASE"/>
    <property type="match status" value="1"/>
</dbReference>
<comment type="caution">
    <text evidence="8">The sequence shown here is derived from an EMBL/GenBank/DDBJ whole genome shotgun (WGS) entry which is preliminary data.</text>
</comment>
<dbReference type="GO" id="GO:0008422">
    <property type="term" value="F:beta-glucosidase activity"/>
    <property type="evidence" value="ECO:0007669"/>
    <property type="project" value="UniProtKB-ARBA"/>
</dbReference>
<evidence type="ECO:0000256" key="2">
    <source>
        <dbReference type="ARBA" id="ARBA00022801"/>
    </source>
</evidence>
<sequence>MTPPSSTSDDTTSGLLAQLTTDEKIALLSGAGYWRTVGYPERGIAAFTLNDGPHGVRAVSADDHLGASNAATAVCFPTASALSCSWDTSLARAHGSALAAAARLADVDVVLGPAMNIKRTPLGGRNFEYFSEDPCLTGRLAAAVVSGVESGGVGASLKHFAVNNQEYDRFTISAEVDERALREIYLRGFEIAVTEGRPATVMSAYNAVNGVPCSENHRLLTGILREEWGFDGLVVSDWGAVQDRVTALRAGLDLEMPASQGLGAAAIGAALKSGELSEEDVDRAAARVVELAARFAREDRPEPVTTSEAELADIARTIAQQSIVLLRNERGTLPLKRTTAVALIGEFAENPRFQGGGSSNVQVASFTTARKEISRFLPSDQVLHARGCEGEEIDEALLDEAVEVAAQADVALLFVGLTEMTESEGFDRETLSLPASHLALIDRVSAVTPRTVVVLHKGSAVDIASWHDKADAILDLNLGGQEVAAAALDVIFGDVNPSGRTSETVPLRLEDTPAHLDYPGGLRRAHYRESIWVGYRYYDRRKMPVAYPFGHGLSYTDFAYADPRAVVHDDESVTVEVAVRNVGERDGFEVVQVYVHDDVSSVARPERELRGFSKIWIAAGESVTARIELDRRDFAFWDEHRDRWTIESGAFTIEIGSSSRDIRARVGVDLAGDAPTAEIIDRHTPVRYFLGDPEFAAVIEQFVSSYPMFGGDFDSLPPLARRIVTETINGMPLEKLRLVSGGAFSEDAIASAIARLTSLR</sequence>
<dbReference type="Gene3D" id="2.60.40.10">
    <property type="entry name" value="Immunoglobulins"/>
    <property type="match status" value="1"/>
</dbReference>
<dbReference type="InterPro" id="IPR026891">
    <property type="entry name" value="Fn3-like"/>
</dbReference>
<dbReference type="SMART" id="SM01217">
    <property type="entry name" value="Fn3_like"/>
    <property type="match status" value="1"/>
</dbReference>
<reference evidence="8 9" key="1">
    <citation type="submission" date="2020-08" db="EMBL/GenBank/DDBJ databases">
        <title>Genomic Encyclopedia of Type Strains, Phase III (KMG-III): the genomes of soil and plant-associated and newly described type strains.</title>
        <authorList>
            <person name="Whitman W."/>
        </authorList>
    </citation>
    <scope>NUCLEOTIDE SEQUENCE [LARGE SCALE GENOMIC DNA]</scope>
    <source>
        <strain evidence="8 9">CECT 3313</strain>
    </source>
</reference>
<evidence type="ECO:0000256" key="4">
    <source>
        <dbReference type="ARBA" id="ARBA00058905"/>
    </source>
</evidence>
<dbReference type="AlphaFoldDB" id="A0A7W9PPP9"/>
<evidence type="ECO:0000256" key="6">
    <source>
        <dbReference type="RuleBase" id="RU361161"/>
    </source>
</evidence>
<protein>
    <recommendedName>
        <fullName evidence="5">Exo-alpha-(1-&gt;6)-L-arabinopyranosidase</fullName>
    </recommendedName>
</protein>
<dbReference type="RefSeq" id="WP_184961707.1">
    <property type="nucleotide sequence ID" value="NZ_BAAAWF010000039.1"/>
</dbReference>
<feature type="domain" description="Fibronectin type III-like" evidence="7">
    <location>
        <begin position="589"/>
        <end position="659"/>
    </location>
</feature>
<comment type="similarity">
    <text evidence="1 6">Belongs to the glycosyl hydrolase 3 family.</text>
</comment>
<evidence type="ECO:0000256" key="5">
    <source>
        <dbReference type="ARBA" id="ARBA00074219"/>
    </source>
</evidence>
<dbReference type="InterPro" id="IPR036962">
    <property type="entry name" value="Glyco_hydro_3_N_sf"/>
</dbReference>
<keyword evidence="3" id="KW-0119">Carbohydrate metabolism</keyword>
<dbReference type="Pfam" id="PF14310">
    <property type="entry name" value="Fn3-like"/>
    <property type="match status" value="1"/>
</dbReference>
<name>A0A7W9PPP9_9ACTN</name>
<evidence type="ECO:0000256" key="3">
    <source>
        <dbReference type="ARBA" id="ARBA00023277"/>
    </source>
</evidence>
<comment type="function">
    <text evidence="4">Catalyzes the hydrolysis of a non-reducing terminal alpha-L-arabinopyranosidic linkage in ginsenoside Rb2 (alpha-L-arabinopyranosyl-(1-&gt;6)-alpha-D-glucopyranosyl) to release alpha-D-glucopyranosyl (Rd). It is not able to hydrolyze alpha-L-arabinofuranosyl-(1-&gt;6)-alpha-D-glucopyranosyl (Rc).</text>
</comment>
<organism evidence="8 9">
    <name type="scientific">Streptomyces echinatus</name>
    <dbReference type="NCBI Taxonomy" id="67293"/>
    <lineage>
        <taxon>Bacteria</taxon>
        <taxon>Bacillati</taxon>
        <taxon>Actinomycetota</taxon>
        <taxon>Actinomycetes</taxon>
        <taxon>Kitasatosporales</taxon>
        <taxon>Streptomycetaceae</taxon>
        <taxon>Streptomyces</taxon>
    </lineage>
</organism>
<keyword evidence="2 6" id="KW-0378">Hydrolase</keyword>
<dbReference type="InterPro" id="IPR001764">
    <property type="entry name" value="Glyco_hydro_3_N"/>
</dbReference>
<dbReference type="InterPro" id="IPR019800">
    <property type="entry name" value="Glyco_hydro_3_AS"/>
</dbReference>
<dbReference type="InterPro" id="IPR050288">
    <property type="entry name" value="Cellulose_deg_GH3"/>
</dbReference>
<dbReference type="GO" id="GO:0005975">
    <property type="term" value="P:carbohydrate metabolic process"/>
    <property type="evidence" value="ECO:0007669"/>
    <property type="project" value="InterPro"/>
</dbReference>
<dbReference type="PANTHER" id="PTHR42715">
    <property type="entry name" value="BETA-GLUCOSIDASE"/>
    <property type="match status" value="1"/>
</dbReference>